<protein>
    <submittedName>
        <fullName evidence="3">Caleosin-domain-containing protein</fullName>
    </submittedName>
</protein>
<keyword evidence="2" id="KW-1133">Transmembrane helix</keyword>
<dbReference type="AlphaFoldDB" id="A0A4P9YMR7"/>
<dbReference type="SUPFAM" id="SSF47473">
    <property type="entry name" value="EF-hand"/>
    <property type="match status" value="1"/>
</dbReference>
<name>A0A4P9YMR7_ROZAC</name>
<keyword evidence="2" id="KW-0812">Transmembrane</keyword>
<accession>A0A4P9YMR7</accession>
<feature type="non-terminal residue" evidence="3">
    <location>
        <position position="162"/>
    </location>
</feature>
<dbReference type="InterPro" id="IPR007736">
    <property type="entry name" value="Caleosin-related"/>
</dbReference>
<dbReference type="Proteomes" id="UP000281549">
    <property type="component" value="Unassembled WGS sequence"/>
</dbReference>
<organism evidence="3 4">
    <name type="scientific">Rozella allomycis (strain CSF55)</name>
    <dbReference type="NCBI Taxonomy" id="988480"/>
    <lineage>
        <taxon>Eukaryota</taxon>
        <taxon>Fungi</taxon>
        <taxon>Fungi incertae sedis</taxon>
        <taxon>Cryptomycota</taxon>
        <taxon>Cryptomycota incertae sedis</taxon>
        <taxon>Rozella</taxon>
    </lineage>
</organism>
<feature type="transmembrane region" description="Helical" evidence="2">
    <location>
        <begin position="30"/>
        <end position="51"/>
    </location>
</feature>
<dbReference type="PANTHER" id="PTHR31495:SF20">
    <property type="entry name" value="CALEOSIN-RELATED FAMILY PROTEIN"/>
    <property type="match status" value="1"/>
</dbReference>
<sequence>MTVLQQHISFFDRNKDGIIYPWETWEGFRVMGFNLLMSLIGTFLIHLTMAIPSWDSIFYFDPFMGVLVKNIHSCKHGSDSEVYDTEGRFVPQKFEEIFSKYAKSDPEYLTLGELFCFTEGNRNSCCQARMMKKVGLKKKIYAVNSMAHYFKRWKNCLIKKIN</sequence>
<reference evidence="4" key="1">
    <citation type="journal article" date="2018" name="Nat. Microbiol.">
        <title>Leveraging single-cell genomics to expand the fungal tree of life.</title>
        <authorList>
            <person name="Ahrendt S.R."/>
            <person name="Quandt C.A."/>
            <person name="Ciobanu D."/>
            <person name="Clum A."/>
            <person name="Salamov A."/>
            <person name="Andreopoulos B."/>
            <person name="Cheng J.F."/>
            <person name="Woyke T."/>
            <person name="Pelin A."/>
            <person name="Henrissat B."/>
            <person name="Reynolds N.K."/>
            <person name="Benny G.L."/>
            <person name="Smith M.E."/>
            <person name="James T.Y."/>
            <person name="Grigoriev I.V."/>
        </authorList>
    </citation>
    <scope>NUCLEOTIDE SEQUENCE [LARGE SCALE GENOMIC DNA]</scope>
    <source>
        <strain evidence="4">CSF55</strain>
    </source>
</reference>
<gene>
    <name evidence="3" type="ORF">ROZALSC1DRAFT_27555</name>
</gene>
<dbReference type="InterPro" id="IPR011992">
    <property type="entry name" value="EF-hand-dom_pair"/>
</dbReference>
<evidence type="ECO:0000256" key="1">
    <source>
        <dbReference type="ARBA" id="ARBA00006765"/>
    </source>
</evidence>
<keyword evidence="2" id="KW-0472">Membrane</keyword>
<dbReference type="Pfam" id="PF05042">
    <property type="entry name" value="Caleosin"/>
    <property type="match status" value="1"/>
</dbReference>
<dbReference type="GO" id="GO:0004497">
    <property type="term" value="F:monooxygenase activity"/>
    <property type="evidence" value="ECO:0007669"/>
    <property type="project" value="TreeGrafter"/>
</dbReference>
<dbReference type="GO" id="GO:0005509">
    <property type="term" value="F:calcium ion binding"/>
    <property type="evidence" value="ECO:0007669"/>
    <property type="project" value="TreeGrafter"/>
</dbReference>
<comment type="similarity">
    <text evidence="1">Belongs to the caleosin family.</text>
</comment>
<proteinExistence type="inferred from homology"/>
<evidence type="ECO:0000256" key="2">
    <source>
        <dbReference type="SAM" id="Phobius"/>
    </source>
</evidence>
<dbReference type="PANTHER" id="PTHR31495">
    <property type="entry name" value="PEROXYGENASE 3-RELATED"/>
    <property type="match status" value="1"/>
</dbReference>
<evidence type="ECO:0000313" key="4">
    <source>
        <dbReference type="Proteomes" id="UP000281549"/>
    </source>
</evidence>
<evidence type="ECO:0000313" key="3">
    <source>
        <dbReference type="EMBL" id="RKP21007.1"/>
    </source>
</evidence>
<dbReference type="EMBL" id="ML004999">
    <property type="protein sequence ID" value="RKP21007.1"/>
    <property type="molecule type" value="Genomic_DNA"/>
</dbReference>